<feature type="transmembrane region" description="Helical" evidence="2">
    <location>
        <begin position="402"/>
        <end position="423"/>
    </location>
</feature>
<feature type="coiled-coil region" evidence="1">
    <location>
        <begin position="506"/>
        <end position="533"/>
    </location>
</feature>
<dbReference type="Proteomes" id="UP000480929">
    <property type="component" value="Unassembled WGS sequence"/>
</dbReference>
<protein>
    <submittedName>
        <fullName evidence="3">Uncharacterized protein</fullName>
    </submittedName>
</protein>
<feature type="transmembrane region" description="Helical" evidence="2">
    <location>
        <begin position="640"/>
        <end position="664"/>
    </location>
</feature>
<evidence type="ECO:0000313" key="6">
    <source>
        <dbReference type="Proteomes" id="UP000480929"/>
    </source>
</evidence>
<keyword evidence="2" id="KW-0472">Membrane</keyword>
<feature type="transmembrane region" description="Helical" evidence="2">
    <location>
        <begin position="17"/>
        <end position="36"/>
    </location>
</feature>
<gene>
    <name evidence="4" type="ORF">GKD88_12170</name>
    <name evidence="3" type="ORF">GKE08_12500</name>
</gene>
<dbReference type="EMBL" id="WKPI01000023">
    <property type="protein sequence ID" value="MSC33876.1"/>
    <property type="molecule type" value="Genomic_DNA"/>
</dbReference>
<dbReference type="OrthoDB" id="1821982at2"/>
<keyword evidence="2" id="KW-1133">Transmembrane helix</keyword>
<feature type="transmembrane region" description="Helical" evidence="2">
    <location>
        <begin position="768"/>
        <end position="784"/>
    </location>
</feature>
<comment type="caution">
    <text evidence="3">The sequence shown here is derived from an EMBL/GenBank/DDBJ whole genome shotgun (WGS) entry which is preliminary data.</text>
</comment>
<organism evidence="3 5">
    <name type="scientific">Holdemania massiliensis</name>
    <dbReference type="NCBI Taxonomy" id="1468449"/>
    <lineage>
        <taxon>Bacteria</taxon>
        <taxon>Bacillati</taxon>
        <taxon>Bacillota</taxon>
        <taxon>Erysipelotrichia</taxon>
        <taxon>Erysipelotrichales</taxon>
        <taxon>Erysipelotrichaceae</taxon>
        <taxon>Holdemania</taxon>
    </lineage>
</organism>
<dbReference type="Proteomes" id="UP000433575">
    <property type="component" value="Unassembled WGS sequence"/>
</dbReference>
<feature type="transmembrane region" description="Helical" evidence="2">
    <location>
        <begin position="207"/>
        <end position="230"/>
    </location>
</feature>
<sequence length="797" mass="89140">MGRLIQGEFQKVLGRNGFYFILISLLAFNLFALWAAERPSGEHPPLQAYRMLQKELTALPNAERPDFVRQYYRNVQSVRQVERIKGLEAGWNEQGNRLTEQLKNQNPAEYAQALSLWENQEALLYTANIKQEAAFAEQIYTEVTALADYPEFLSQIQQRSDTLAGMSIFSPQVGGGFSSRSIQKTAADYAGLTDIVITYDLSYGVEAAASAITTDCLVFVFLFFFAFLTIYDEKNKGLFPLVKSTPLGQIPTMGAKIIVLAVCSMSVVLLLYGSNLLFYHRTAGLGDLSRSLQSIGKYMGSTLRFSAGEFLISFAAIKALVCFLIGLLVMFISIQTRRSTTAFLICAGMLAVSFALYAGIPLNSQAAILKYLNFFGLFRAQDLLSLYLNLNFWGWPVSLFDAGLSAVLLMVCVLSVFNGCVFAKSGDTDLLSWDLPKPDRLCRQRNRSVKSVTRHELFKLLWMNKAIVVLAAAVLIFCRRLDSQVYLTPDEMVYRSYMMQLSGPLAEEQAALIQTESQRFEKLQNQWDLLQEQAAAGEISETQAEDERRALTRGLSKKPAFDRVLEYQARVRQNDGWLVYDTGYLTLLKKDYSGEMLMIYLLLIACEYSIFPTDYVNDMDKLIRTTPFGRGHLCKIKQRIAMGLTLFILLCGILPEIIITAKGYGLPHWDAPLNSLSVYAQFPAFLSIGEFLAAMAALKLLACGVATSLVLTLSQKIRHRIDTLLICILVVVLPLLLTKLGIAWCGYLSGVPLFNAGALLAEHKIKEVAAYTVAAIILLAAGRLKENRIWENKKHKR</sequence>
<reference evidence="5 6" key="1">
    <citation type="journal article" date="2019" name="Nat. Med.">
        <title>A library of human gut bacterial isolates paired with longitudinal multiomics data enables mechanistic microbiome research.</title>
        <authorList>
            <person name="Poyet M."/>
            <person name="Groussin M."/>
            <person name="Gibbons S.M."/>
            <person name="Avila-Pacheco J."/>
            <person name="Jiang X."/>
            <person name="Kearney S.M."/>
            <person name="Perrotta A.R."/>
            <person name="Berdy B."/>
            <person name="Zhao S."/>
            <person name="Lieberman T.D."/>
            <person name="Swanson P.K."/>
            <person name="Smith M."/>
            <person name="Roesemann S."/>
            <person name="Alexander J.E."/>
            <person name="Rich S.A."/>
            <person name="Livny J."/>
            <person name="Vlamakis H."/>
            <person name="Clish C."/>
            <person name="Bullock K."/>
            <person name="Deik A."/>
            <person name="Scott J."/>
            <person name="Pierce K.A."/>
            <person name="Xavier R.J."/>
            <person name="Alm E.J."/>
        </authorList>
    </citation>
    <scope>NUCLEOTIDE SEQUENCE [LARGE SCALE GENOMIC DNA]</scope>
    <source>
        <strain evidence="3 5">BIOML-A4</strain>
        <strain evidence="4 6">BIOML-A5</strain>
    </source>
</reference>
<dbReference type="AlphaFoldDB" id="A0A6N7SA34"/>
<proteinExistence type="predicted"/>
<dbReference type="RefSeq" id="WP_154239322.1">
    <property type="nucleotide sequence ID" value="NZ_CALJPI010000089.1"/>
</dbReference>
<evidence type="ECO:0000313" key="3">
    <source>
        <dbReference type="EMBL" id="MSA90146.1"/>
    </source>
</evidence>
<evidence type="ECO:0000313" key="4">
    <source>
        <dbReference type="EMBL" id="MSC33876.1"/>
    </source>
</evidence>
<evidence type="ECO:0000256" key="2">
    <source>
        <dbReference type="SAM" id="Phobius"/>
    </source>
</evidence>
<keyword evidence="2" id="KW-0812">Transmembrane</keyword>
<keyword evidence="6" id="KW-1185">Reference proteome</keyword>
<evidence type="ECO:0000256" key="1">
    <source>
        <dbReference type="SAM" id="Coils"/>
    </source>
</evidence>
<feature type="transmembrane region" description="Helical" evidence="2">
    <location>
        <begin position="684"/>
        <end position="711"/>
    </location>
</feature>
<accession>A0A6N7SA34</accession>
<feature type="transmembrane region" description="Helical" evidence="2">
    <location>
        <begin position="310"/>
        <end position="334"/>
    </location>
</feature>
<feature type="transmembrane region" description="Helical" evidence="2">
    <location>
        <begin position="723"/>
        <end position="748"/>
    </location>
</feature>
<keyword evidence="1" id="KW-0175">Coiled coil</keyword>
<feature type="transmembrane region" description="Helical" evidence="2">
    <location>
        <begin position="250"/>
        <end position="272"/>
    </location>
</feature>
<evidence type="ECO:0000313" key="5">
    <source>
        <dbReference type="Proteomes" id="UP000433575"/>
    </source>
</evidence>
<feature type="transmembrane region" description="Helical" evidence="2">
    <location>
        <begin position="597"/>
        <end position="616"/>
    </location>
</feature>
<feature type="transmembrane region" description="Helical" evidence="2">
    <location>
        <begin position="340"/>
        <end position="359"/>
    </location>
</feature>
<dbReference type="EMBL" id="WKPJ01000021">
    <property type="protein sequence ID" value="MSA90146.1"/>
    <property type="molecule type" value="Genomic_DNA"/>
</dbReference>
<name>A0A6N7SA34_9FIRM</name>
<feature type="transmembrane region" description="Helical" evidence="2">
    <location>
        <begin position="457"/>
        <end position="477"/>
    </location>
</feature>